<reference evidence="5 6" key="1">
    <citation type="journal article" date="2014" name="Int. J. Syst. Evol. Microbiol.">
        <title>Listeria floridensis sp. nov., Listeria aquatica sp. nov., Listeria cornellensis sp. nov., Listeria riparia sp. nov. and Listeria grandensis sp. nov., from agricultural and natural environments.</title>
        <authorList>
            <person name="den Bakker H.C."/>
            <person name="Warchocki S."/>
            <person name="Wright E.M."/>
            <person name="Allred A.F."/>
            <person name="Ahlstrom C."/>
            <person name="Manuel C.S."/>
            <person name="Stasiewicz M.J."/>
            <person name="Burrell A."/>
            <person name="Roof S."/>
            <person name="Strawn L."/>
            <person name="Fortes E.D."/>
            <person name="Nightingale K.K."/>
            <person name="Kephart D."/>
            <person name="Wiedmann M."/>
        </authorList>
    </citation>
    <scope>NUCLEOTIDE SEQUENCE [LARGE SCALE GENOMIC DNA]</scope>
    <source>
        <strain evidence="5 6">FSL S10-1187</strain>
    </source>
</reference>
<dbReference type="InterPro" id="IPR009057">
    <property type="entry name" value="Homeodomain-like_sf"/>
</dbReference>
<dbReference type="InterPro" id="IPR018060">
    <property type="entry name" value="HTH_AraC"/>
</dbReference>
<dbReference type="PROSITE" id="PS01124">
    <property type="entry name" value="HTH_ARAC_FAMILY_2"/>
    <property type="match status" value="1"/>
</dbReference>
<keyword evidence="3" id="KW-0804">Transcription</keyword>
<evidence type="ECO:0000313" key="5">
    <source>
        <dbReference type="EMBL" id="EUJ29718.1"/>
    </source>
</evidence>
<dbReference type="SUPFAM" id="SSF46689">
    <property type="entry name" value="Homeodomain-like"/>
    <property type="match status" value="2"/>
</dbReference>
<gene>
    <name evidence="5" type="ORF">MFLO_11015</name>
</gene>
<keyword evidence="6" id="KW-1185">Reference proteome</keyword>
<dbReference type="SUPFAM" id="SSF51182">
    <property type="entry name" value="RmlC-like cupins"/>
    <property type="match status" value="1"/>
</dbReference>
<sequence>MLEQEEFQIQLEKIEQPISRQDHSTTILFVIQGHVNLTIGENSYLLSEDDLYIVNRNEFYSLSRETDNILIALQIKSPFFVQHFSNYYQYYFDCFSKKMDTGREKIVASLRHALTLLIINSFNPTENSQLISHNAIFKIMLLLAKFFKKEQAQNQLDLPEDDRLSRIITFLENHYDENITLGKIAEREFLSPSYLSRYFKARTGLGFLQYLMQIRLKHSLSDLLLTDEAISSISFKNGFSSSKHFTDAFKAYYKETPSQYREKHSGQGQANTFLPCSNDVTIISELSPELLERLGKYQFEAAQETELSPVPIEQKTISLTNGNAGSLKHPLYLLTIGEMKELLKDNVKKQIETVQREIRLDFIGIRHLLRGNTFLPEVETDEAVPTFSTYANADLALSYLKTKGLRPFIRIEYQELSLNEEHYFEQLSHFIRHSIQVFGRAFVSSWAFMYYESEQTLVSAHELKRLFLRLKACFKEIEPKIKLSTFVPFSERGAVPSAHQWIFEAKSDIDFLTYHANPNEIIDFSKGNELTFHDADHYTLTKTKKT</sequence>
<dbReference type="PRINTS" id="PR00032">
    <property type="entry name" value="HTHARAC"/>
</dbReference>
<dbReference type="InterPro" id="IPR011051">
    <property type="entry name" value="RmlC_Cupin_sf"/>
</dbReference>
<dbReference type="Gene3D" id="1.10.10.60">
    <property type="entry name" value="Homeodomain-like"/>
    <property type="match status" value="2"/>
</dbReference>
<proteinExistence type="predicted"/>
<evidence type="ECO:0000313" key="6">
    <source>
        <dbReference type="Proteomes" id="UP000019249"/>
    </source>
</evidence>
<evidence type="ECO:0000256" key="2">
    <source>
        <dbReference type="ARBA" id="ARBA00023125"/>
    </source>
</evidence>
<evidence type="ECO:0000256" key="3">
    <source>
        <dbReference type="ARBA" id="ARBA00023163"/>
    </source>
</evidence>
<evidence type="ECO:0000259" key="4">
    <source>
        <dbReference type="PROSITE" id="PS01124"/>
    </source>
</evidence>
<accession>A0ABP3AYY4</accession>
<keyword evidence="1" id="KW-0805">Transcription regulation</keyword>
<dbReference type="PANTHER" id="PTHR43280">
    <property type="entry name" value="ARAC-FAMILY TRANSCRIPTIONAL REGULATOR"/>
    <property type="match status" value="1"/>
</dbReference>
<dbReference type="SMART" id="SM00342">
    <property type="entry name" value="HTH_ARAC"/>
    <property type="match status" value="1"/>
</dbReference>
<dbReference type="InterPro" id="IPR014710">
    <property type="entry name" value="RmlC-like_jellyroll"/>
</dbReference>
<dbReference type="InterPro" id="IPR018062">
    <property type="entry name" value="HTH_AraC-typ_CS"/>
</dbReference>
<protein>
    <submittedName>
        <fullName evidence="5">Amino-terminal domain-containing protein</fullName>
    </submittedName>
</protein>
<dbReference type="PROSITE" id="PS00041">
    <property type="entry name" value="HTH_ARAC_FAMILY_1"/>
    <property type="match status" value="1"/>
</dbReference>
<comment type="caution">
    <text evidence="5">The sequence shown here is derived from an EMBL/GenBank/DDBJ whole genome shotgun (WGS) entry which is preliminary data.</text>
</comment>
<dbReference type="EMBL" id="AODF01000025">
    <property type="protein sequence ID" value="EUJ29718.1"/>
    <property type="molecule type" value="Genomic_DNA"/>
</dbReference>
<organism evidence="5 6">
    <name type="scientific">Listeria floridensis FSL S10-1187</name>
    <dbReference type="NCBI Taxonomy" id="1265817"/>
    <lineage>
        <taxon>Bacteria</taxon>
        <taxon>Bacillati</taxon>
        <taxon>Bacillota</taxon>
        <taxon>Bacilli</taxon>
        <taxon>Bacillales</taxon>
        <taxon>Listeriaceae</taxon>
        <taxon>Listeria</taxon>
    </lineage>
</organism>
<dbReference type="Proteomes" id="UP000019249">
    <property type="component" value="Unassembled WGS sequence"/>
</dbReference>
<feature type="domain" description="HTH araC/xylS-type" evidence="4">
    <location>
        <begin position="165"/>
        <end position="263"/>
    </location>
</feature>
<dbReference type="PANTHER" id="PTHR43280:SF2">
    <property type="entry name" value="HTH-TYPE TRANSCRIPTIONAL REGULATOR EXSA"/>
    <property type="match status" value="1"/>
</dbReference>
<dbReference type="InterPro" id="IPR020449">
    <property type="entry name" value="Tscrpt_reg_AraC-type_HTH"/>
</dbReference>
<dbReference type="Gene3D" id="3.20.20.80">
    <property type="entry name" value="Glycosidases"/>
    <property type="match status" value="1"/>
</dbReference>
<keyword evidence="2" id="KW-0238">DNA-binding</keyword>
<dbReference type="Gene3D" id="2.60.120.10">
    <property type="entry name" value="Jelly Rolls"/>
    <property type="match status" value="1"/>
</dbReference>
<name>A0ABP3AYY4_9LIST</name>
<dbReference type="RefSeq" id="WP_241433614.1">
    <property type="nucleotide sequence ID" value="NZ_AODF01000025.1"/>
</dbReference>
<dbReference type="Pfam" id="PF12833">
    <property type="entry name" value="HTH_18"/>
    <property type="match status" value="1"/>
</dbReference>
<evidence type="ECO:0000256" key="1">
    <source>
        <dbReference type="ARBA" id="ARBA00023015"/>
    </source>
</evidence>